<gene>
    <name evidence="1" type="ORF">B0H16DRAFT_1448046</name>
</gene>
<keyword evidence="2" id="KW-1185">Reference proteome</keyword>
<evidence type="ECO:0000313" key="2">
    <source>
        <dbReference type="Proteomes" id="UP001215598"/>
    </source>
</evidence>
<proteinExistence type="predicted"/>
<reference evidence="1" key="1">
    <citation type="submission" date="2023-03" db="EMBL/GenBank/DDBJ databases">
        <title>Massive genome expansion in bonnet fungi (Mycena s.s.) driven by repeated elements and novel gene families across ecological guilds.</title>
        <authorList>
            <consortium name="Lawrence Berkeley National Laboratory"/>
            <person name="Harder C.B."/>
            <person name="Miyauchi S."/>
            <person name="Viragh M."/>
            <person name="Kuo A."/>
            <person name="Thoen E."/>
            <person name="Andreopoulos B."/>
            <person name="Lu D."/>
            <person name="Skrede I."/>
            <person name="Drula E."/>
            <person name="Henrissat B."/>
            <person name="Morin E."/>
            <person name="Kohler A."/>
            <person name="Barry K."/>
            <person name="LaButti K."/>
            <person name="Morin E."/>
            <person name="Salamov A."/>
            <person name="Lipzen A."/>
            <person name="Mereny Z."/>
            <person name="Hegedus B."/>
            <person name="Baldrian P."/>
            <person name="Stursova M."/>
            <person name="Weitz H."/>
            <person name="Taylor A."/>
            <person name="Grigoriev I.V."/>
            <person name="Nagy L.G."/>
            <person name="Martin F."/>
            <person name="Kauserud H."/>
        </authorList>
    </citation>
    <scope>NUCLEOTIDE SEQUENCE</scope>
    <source>
        <strain evidence="1">CBHHK182m</strain>
    </source>
</reference>
<evidence type="ECO:0000313" key="1">
    <source>
        <dbReference type="EMBL" id="KAJ7779591.1"/>
    </source>
</evidence>
<dbReference type="EMBL" id="JARKIB010000005">
    <property type="protein sequence ID" value="KAJ7779591.1"/>
    <property type="molecule type" value="Genomic_DNA"/>
</dbReference>
<accession>A0AAD7KBB2</accession>
<dbReference type="Proteomes" id="UP001215598">
    <property type="component" value="Unassembled WGS sequence"/>
</dbReference>
<name>A0AAD7KBB2_9AGAR</name>
<comment type="caution">
    <text evidence="1">The sequence shown here is derived from an EMBL/GenBank/DDBJ whole genome shotgun (WGS) entry which is preliminary data.</text>
</comment>
<sequence length="346" mass="38233">MFAMLLRNSSRCLCLVIPHQGYSAWSIRYQLGESGTPHLGDWSGIRTFAQLPEAQQQQNLVYRRPRKRDSRLEKPAVKKSYVESDVYPAVTVIAVAITAMLTLLTEESELIVKLCQVVDFEKNLSWMGTGGFVNAIEELWQTACHIGYTHRLEDAESRSPQASPVLAVSVAATQVDAVDTPAVAPSMSAPSLPPNDAQIERVLLETVPWDARKKGGRVLQQCIRDLWDKAASMALNYTEEKYEKARAAVNLEKELEKERVWGFDVGWKLRSEQLQSRTLQASVIPPLHSPPRAAPAAAPLDWAEDAAIGPTAARFLGTSYGRTSAVRELATPPSTRSATCDFVVTE</sequence>
<protein>
    <submittedName>
        <fullName evidence="1">Uncharacterized protein</fullName>
    </submittedName>
</protein>
<organism evidence="1 2">
    <name type="scientific">Mycena metata</name>
    <dbReference type="NCBI Taxonomy" id="1033252"/>
    <lineage>
        <taxon>Eukaryota</taxon>
        <taxon>Fungi</taxon>
        <taxon>Dikarya</taxon>
        <taxon>Basidiomycota</taxon>
        <taxon>Agaricomycotina</taxon>
        <taxon>Agaricomycetes</taxon>
        <taxon>Agaricomycetidae</taxon>
        <taxon>Agaricales</taxon>
        <taxon>Marasmiineae</taxon>
        <taxon>Mycenaceae</taxon>
        <taxon>Mycena</taxon>
    </lineage>
</organism>
<dbReference type="AlphaFoldDB" id="A0AAD7KBB2"/>